<protein>
    <submittedName>
        <fullName evidence="1">Uncharacterized protein</fullName>
    </submittedName>
</protein>
<dbReference type="EMBL" id="JAGGLB010000001">
    <property type="protein sequence ID" value="MBP1988687.1"/>
    <property type="molecule type" value="Genomic_DNA"/>
</dbReference>
<organism evidence="1 2">
    <name type="scientific">Paenibacillus eucommiae</name>
    <dbReference type="NCBI Taxonomy" id="1355755"/>
    <lineage>
        <taxon>Bacteria</taxon>
        <taxon>Bacillati</taxon>
        <taxon>Bacillota</taxon>
        <taxon>Bacilli</taxon>
        <taxon>Bacillales</taxon>
        <taxon>Paenibacillaceae</taxon>
        <taxon>Paenibacillus</taxon>
    </lineage>
</organism>
<evidence type="ECO:0000313" key="1">
    <source>
        <dbReference type="EMBL" id="MBP1988687.1"/>
    </source>
</evidence>
<proteinExistence type="predicted"/>
<accession>A0ABS4IM92</accession>
<dbReference type="Proteomes" id="UP001519287">
    <property type="component" value="Unassembled WGS sequence"/>
</dbReference>
<evidence type="ECO:0000313" key="2">
    <source>
        <dbReference type="Proteomes" id="UP001519287"/>
    </source>
</evidence>
<gene>
    <name evidence="1" type="ORF">J2Z66_000282</name>
</gene>
<reference evidence="1 2" key="1">
    <citation type="submission" date="2021-03" db="EMBL/GenBank/DDBJ databases">
        <title>Genomic Encyclopedia of Type Strains, Phase IV (KMG-IV): sequencing the most valuable type-strain genomes for metagenomic binning, comparative biology and taxonomic classification.</title>
        <authorList>
            <person name="Goeker M."/>
        </authorList>
    </citation>
    <scope>NUCLEOTIDE SEQUENCE [LARGE SCALE GENOMIC DNA]</scope>
    <source>
        <strain evidence="1 2">DSM 26048</strain>
    </source>
</reference>
<name>A0ABS4IM92_9BACL</name>
<dbReference type="RefSeq" id="WP_209968939.1">
    <property type="nucleotide sequence ID" value="NZ_JAGGLB010000001.1"/>
</dbReference>
<sequence length="172" mass="20465">MNSSDYDRFMMGMHVTFIFIRANIEELYCEKVIKIVIANIQLLLMNNQINYQCFCEEVLAEIHDIETKQYLDKAFCSNEASIGIKYEVVKLYIEFIKESLVLAIEELHMNNKPNAYHIVDAVHFLPQVLVEKDNWNKTSFWNTHIKGSEYKWDEQFLAKWEKQFLQPKSLKD</sequence>
<comment type="caution">
    <text evidence="1">The sequence shown here is derived from an EMBL/GenBank/DDBJ whole genome shotgun (WGS) entry which is preliminary data.</text>
</comment>
<keyword evidence="2" id="KW-1185">Reference proteome</keyword>